<evidence type="ECO:0000313" key="4">
    <source>
        <dbReference type="Proteomes" id="UP001489004"/>
    </source>
</evidence>
<sequence length="422" mass="45352">MSGRRYDIVVFGATGFTGQRVVTELVSAGARESWNIAVAGRDALKLEKLVAERGNGAPLEVIVADVRRPESLLAMAKSTRLVLACVGPYRYHGEPVVQACVEAGTDYLDISGEPEFIETMEYKYQDAAQAAGCYIASAAGFDSVPADMGTLYVARKFTPPAVPHSVDSYLTVHARNGLRAHYPTWESLVMGMAHANELRALRKRALAEGKAAKQPKLTGPKPERATGAAYNDTVGAFAVPFPGADASVVKRTQAALAARGQPAVHYAAYMTVPSRWVLFLIGFFGAILQKLANSSFGRALLLTYPGLFSYGVFTKKGPSEKELQGTSFTMTYVAKGYSQGAPTDTAQKPDRQIVARMVGPELGYVATPIFLVQAAFALLSERDRLQLPGGVYTVGALLGGTNYLERLQKSGIQLTDISDKRV</sequence>
<gene>
    <name evidence="3" type="ORF">WJX72_002324</name>
</gene>
<dbReference type="Gene3D" id="3.40.50.720">
    <property type="entry name" value="NAD(P)-binding Rossmann-like Domain"/>
    <property type="match status" value="1"/>
</dbReference>
<dbReference type="FunFam" id="3.40.50.720:FF:000178">
    <property type="entry name" value="Saccharopine dehydrogenase-like oxidoreductase"/>
    <property type="match status" value="1"/>
</dbReference>
<dbReference type="Pfam" id="PF03435">
    <property type="entry name" value="Sacchrp_dh_NADP"/>
    <property type="match status" value="1"/>
</dbReference>
<dbReference type="SUPFAM" id="SSF51735">
    <property type="entry name" value="NAD(P)-binding Rossmann-fold domains"/>
    <property type="match status" value="1"/>
</dbReference>
<dbReference type="Proteomes" id="UP001489004">
    <property type="component" value="Unassembled WGS sequence"/>
</dbReference>
<accession>A0AAW1Q8C5</accession>
<dbReference type="GO" id="GO:0009247">
    <property type="term" value="P:glycolipid biosynthetic process"/>
    <property type="evidence" value="ECO:0007669"/>
    <property type="project" value="TreeGrafter"/>
</dbReference>
<protein>
    <recommendedName>
        <fullName evidence="2">Saccharopine dehydrogenase NADP binding domain-containing protein</fullName>
    </recommendedName>
</protein>
<comment type="caution">
    <text evidence="3">The sequence shown here is derived from an EMBL/GenBank/DDBJ whole genome shotgun (WGS) entry which is preliminary data.</text>
</comment>
<proteinExistence type="inferred from homology"/>
<dbReference type="InterPro" id="IPR036291">
    <property type="entry name" value="NAD(P)-bd_dom_sf"/>
</dbReference>
<dbReference type="GO" id="GO:0005886">
    <property type="term" value="C:plasma membrane"/>
    <property type="evidence" value="ECO:0007669"/>
    <property type="project" value="TreeGrafter"/>
</dbReference>
<dbReference type="GO" id="GO:0005811">
    <property type="term" value="C:lipid droplet"/>
    <property type="evidence" value="ECO:0007669"/>
    <property type="project" value="TreeGrafter"/>
</dbReference>
<feature type="domain" description="Saccharopine dehydrogenase NADP binding" evidence="2">
    <location>
        <begin position="8"/>
        <end position="134"/>
    </location>
</feature>
<dbReference type="InterPro" id="IPR005097">
    <property type="entry name" value="Sacchrp_dh_NADP-bd"/>
</dbReference>
<dbReference type="InterPro" id="IPR051276">
    <property type="entry name" value="Saccharopine_DH-like_oxidrdct"/>
</dbReference>
<comment type="similarity">
    <text evidence="1">Belongs to the saccharopine dehydrogenase family.</text>
</comment>
<keyword evidence="4" id="KW-1185">Reference proteome</keyword>
<name>A0AAW1Q8C5_9CHLO</name>
<dbReference type="PANTHER" id="PTHR12286:SF5">
    <property type="entry name" value="SACCHAROPINE DEHYDROGENASE-LIKE OXIDOREDUCTASE"/>
    <property type="match status" value="1"/>
</dbReference>
<evidence type="ECO:0000313" key="3">
    <source>
        <dbReference type="EMBL" id="KAK9816589.1"/>
    </source>
</evidence>
<dbReference type="GO" id="GO:0005739">
    <property type="term" value="C:mitochondrion"/>
    <property type="evidence" value="ECO:0007669"/>
    <property type="project" value="TreeGrafter"/>
</dbReference>
<dbReference type="EMBL" id="JALJOR010000005">
    <property type="protein sequence ID" value="KAK9816589.1"/>
    <property type="molecule type" value="Genomic_DNA"/>
</dbReference>
<evidence type="ECO:0000256" key="1">
    <source>
        <dbReference type="ARBA" id="ARBA00038048"/>
    </source>
</evidence>
<organism evidence="3 4">
    <name type="scientific">[Myrmecia] bisecta</name>
    <dbReference type="NCBI Taxonomy" id="41462"/>
    <lineage>
        <taxon>Eukaryota</taxon>
        <taxon>Viridiplantae</taxon>
        <taxon>Chlorophyta</taxon>
        <taxon>core chlorophytes</taxon>
        <taxon>Trebouxiophyceae</taxon>
        <taxon>Trebouxiales</taxon>
        <taxon>Trebouxiaceae</taxon>
        <taxon>Myrmecia</taxon>
    </lineage>
</organism>
<dbReference type="AlphaFoldDB" id="A0AAW1Q8C5"/>
<reference evidence="3 4" key="1">
    <citation type="journal article" date="2024" name="Nat. Commun.">
        <title>Phylogenomics reveals the evolutionary origins of lichenization in chlorophyte algae.</title>
        <authorList>
            <person name="Puginier C."/>
            <person name="Libourel C."/>
            <person name="Otte J."/>
            <person name="Skaloud P."/>
            <person name="Haon M."/>
            <person name="Grisel S."/>
            <person name="Petersen M."/>
            <person name="Berrin J.G."/>
            <person name="Delaux P.M."/>
            <person name="Dal Grande F."/>
            <person name="Keller J."/>
        </authorList>
    </citation>
    <scope>NUCLEOTIDE SEQUENCE [LARGE SCALE GENOMIC DNA]</scope>
    <source>
        <strain evidence="3 4">SAG 2043</strain>
    </source>
</reference>
<dbReference type="PANTHER" id="PTHR12286">
    <property type="entry name" value="SACCHAROPINE DEHYDROGENASE-LIKE OXIDOREDUCTASE"/>
    <property type="match status" value="1"/>
</dbReference>
<evidence type="ECO:0000259" key="2">
    <source>
        <dbReference type="Pfam" id="PF03435"/>
    </source>
</evidence>